<dbReference type="SUPFAM" id="SSF51011">
    <property type="entry name" value="Glycosyl hydrolase domain"/>
    <property type="match status" value="1"/>
</dbReference>
<dbReference type="Pfam" id="PF17801">
    <property type="entry name" value="Melibiase_C"/>
    <property type="match status" value="1"/>
</dbReference>
<accession>A0A1G7Q188</accession>
<keyword evidence="8" id="KW-1185">Reference proteome</keyword>
<name>A0A1G7Q188_9BACT</name>
<evidence type="ECO:0000256" key="3">
    <source>
        <dbReference type="ARBA" id="ARBA00022801"/>
    </source>
</evidence>
<dbReference type="InterPro" id="IPR005084">
    <property type="entry name" value="CBM6"/>
</dbReference>
<dbReference type="Gene3D" id="2.60.120.260">
    <property type="entry name" value="Galactose-binding domain-like"/>
    <property type="match status" value="1"/>
</dbReference>
<feature type="chain" id="PRO_5011758399" evidence="5">
    <location>
        <begin position="26"/>
        <end position="1003"/>
    </location>
</feature>
<dbReference type="GO" id="GO:0030246">
    <property type="term" value="F:carbohydrate binding"/>
    <property type="evidence" value="ECO:0007669"/>
    <property type="project" value="InterPro"/>
</dbReference>
<dbReference type="InterPro" id="IPR013785">
    <property type="entry name" value="Aldolase_TIM"/>
</dbReference>
<dbReference type="Gene3D" id="2.60.40.1180">
    <property type="entry name" value="Golgi alpha-mannosidase II"/>
    <property type="match status" value="1"/>
</dbReference>
<dbReference type="Gene3D" id="3.20.20.70">
    <property type="entry name" value="Aldolase class I"/>
    <property type="match status" value="1"/>
</dbReference>
<dbReference type="NCBIfam" id="TIGR04183">
    <property type="entry name" value="Por_Secre_tail"/>
    <property type="match status" value="1"/>
</dbReference>
<dbReference type="EMBL" id="FNAN01000013">
    <property type="protein sequence ID" value="SDF91390.1"/>
    <property type="molecule type" value="Genomic_DNA"/>
</dbReference>
<feature type="domain" description="CBM6" evidence="6">
    <location>
        <begin position="31"/>
        <end position="149"/>
    </location>
</feature>
<dbReference type="PANTHER" id="PTHR11452:SF75">
    <property type="entry name" value="ALPHA-GALACTOSIDASE MEL1"/>
    <property type="match status" value="1"/>
</dbReference>
<keyword evidence="4" id="KW-0326">Glycosidase</keyword>
<keyword evidence="3" id="KW-0378">Hydrolase</keyword>
<feature type="signal peptide" evidence="5">
    <location>
        <begin position="1"/>
        <end position="25"/>
    </location>
</feature>
<evidence type="ECO:0000256" key="4">
    <source>
        <dbReference type="ARBA" id="ARBA00023295"/>
    </source>
</evidence>
<evidence type="ECO:0000259" key="6">
    <source>
        <dbReference type="PROSITE" id="PS51175"/>
    </source>
</evidence>
<dbReference type="GO" id="GO:0004553">
    <property type="term" value="F:hydrolase activity, hydrolyzing O-glycosyl compounds"/>
    <property type="evidence" value="ECO:0007669"/>
    <property type="project" value="InterPro"/>
</dbReference>
<dbReference type="PROSITE" id="PS51175">
    <property type="entry name" value="CBM6"/>
    <property type="match status" value="1"/>
</dbReference>
<dbReference type="RefSeq" id="WP_090154614.1">
    <property type="nucleotide sequence ID" value="NZ_FNAN01000013.1"/>
</dbReference>
<keyword evidence="2 5" id="KW-0732">Signal</keyword>
<sequence length="1003" mass="109235">MNNKLYNKHRYRRVAWLIGGMLAFAAHTFAQSFEAESGTRTGGADLQGCASCSGGQMVGGLGVGAVEIPVSVASAGVYNINVTYCTGDQRTINVTPNGGSLVAVTCPASGGWATPAAIKVMIPLNAGSNVIRLDNPSSYGPNIDRITLTPINTPNVKSIAFGNNSHVDYDLANGIYDVYFNNQKIIGGAFSTASSDQVYQSTDGYTSRIYSSEPVSDAFGSGTRHIITMTGAGQLEMQQVFYTYPARNAVFTETILNGNGSNCYRMSPLTSNLIDIQSNADKRQLLVPFDNDAWVRYEAKESRYSTFTGSEVGAVYDNTNRKGLTVGSVEHTVWKTGVNQVGEGRSGSTFLSVIAGWTQENLTRDKRGHGWVNVGGTSCRSPRILISYDDDWRDGLDAYGKLNALAEPSYIDTWAGGTPMGWNSWGAIQTNINLTNSKAVIDYFSTGLPNFRNADNTLYIDLDSYWDNMTPGSWTGDFSQLTEFANYCKSKGFKAGIYWAPFVDWGKWSRTMEGTTYNYADAWTKVNGGPIELDGAYALDPTHPGTKERIAYLIGRFKECGFEMIKIDFLAHASLEADSFYQPGIHTGMEAYKVGMEYLIDQIDGSMLVYAAISPNLATGRYAHMRRIACDAYGDTWESAYTLNSTNYGWWQGHIYQYIDGDNVVFGNYTEGKNKLRLASSIVTGTLMTGDDYSSDGAWKARAQSLLQNTALMNLAKDGKAFRPVEGNTGWDPNNLFVKTIGSHTYLAVGNYGDSPRTFNIDLARAGLSATASYLVKELFSGADVNAKTQAVQVQGTFTVTIPGADVAIYELTDTALPVNLVYFNGEKTSGVATPGSALLTWQTASETNHKEFVIERSTNGRVFKAIGSVEGNGDSKELRNYQFPDFAPTADSINYYRLRQVDMDGTTTFSRIVALNFTRDASDLSVFPNPARDEVQLGVKGLSGILEVSVANNQGLVLLTRSFEAGSENLVLKGLDELPAGTYIVTVTDARGVKRNAKLVHY</sequence>
<dbReference type="STRING" id="659014.SAMN04487996_113175"/>
<dbReference type="InterPro" id="IPR017853">
    <property type="entry name" value="GH"/>
</dbReference>
<organism evidence="7 8">
    <name type="scientific">Dyadobacter soli</name>
    <dbReference type="NCBI Taxonomy" id="659014"/>
    <lineage>
        <taxon>Bacteria</taxon>
        <taxon>Pseudomonadati</taxon>
        <taxon>Bacteroidota</taxon>
        <taxon>Cytophagia</taxon>
        <taxon>Cytophagales</taxon>
        <taxon>Spirosomataceae</taxon>
        <taxon>Dyadobacter</taxon>
    </lineage>
</organism>
<dbReference type="OrthoDB" id="1031955at2"/>
<dbReference type="CDD" id="cd04081">
    <property type="entry name" value="CBM35_galactosidase-like"/>
    <property type="match status" value="1"/>
</dbReference>
<evidence type="ECO:0000256" key="5">
    <source>
        <dbReference type="SAM" id="SignalP"/>
    </source>
</evidence>
<evidence type="ECO:0000256" key="2">
    <source>
        <dbReference type="ARBA" id="ARBA00022729"/>
    </source>
</evidence>
<proteinExistence type="inferred from homology"/>
<protein>
    <submittedName>
        <fullName evidence="7">Por secretion system C-terminal sorting domain-containing protein</fullName>
    </submittedName>
</protein>
<evidence type="ECO:0000313" key="7">
    <source>
        <dbReference type="EMBL" id="SDF91390.1"/>
    </source>
</evidence>
<dbReference type="InterPro" id="IPR041233">
    <property type="entry name" value="Melibiase_C"/>
</dbReference>
<reference evidence="8" key="1">
    <citation type="submission" date="2016-10" db="EMBL/GenBank/DDBJ databases">
        <authorList>
            <person name="Varghese N."/>
            <person name="Submissions S."/>
        </authorList>
    </citation>
    <scope>NUCLEOTIDE SEQUENCE [LARGE SCALE GENOMIC DNA]</scope>
    <source>
        <strain evidence="8">DSM 25329</strain>
    </source>
</reference>
<dbReference type="InterPro" id="IPR008979">
    <property type="entry name" value="Galactose-bd-like_sf"/>
</dbReference>
<gene>
    <name evidence="7" type="ORF">SAMN04487996_113175</name>
</gene>
<dbReference type="PANTHER" id="PTHR11452">
    <property type="entry name" value="ALPHA-GALACTOSIDASE/ALPHA-N-ACETYLGALACTOSAMINIDASE"/>
    <property type="match status" value="1"/>
</dbReference>
<dbReference type="AlphaFoldDB" id="A0A1G7Q188"/>
<dbReference type="InterPro" id="IPR002241">
    <property type="entry name" value="Glyco_hydro_27"/>
</dbReference>
<dbReference type="SUPFAM" id="SSF51445">
    <property type="entry name" value="(Trans)glycosidases"/>
    <property type="match status" value="1"/>
</dbReference>
<dbReference type="InterPro" id="IPR013780">
    <property type="entry name" value="Glyco_hydro_b"/>
</dbReference>
<evidence type="ECO:0000256" key="1">
    <source>
        <dbReference type="ARBA" id="ARBA00009743"/>
    </source>
</evidence>
<evidence type="ECO:0000313" key="8">
    <source>
        <dbReference type="Proteomes" id="UP000198748"/>
    </source>
</evidence>
<dbReference type="InterPro" id="IPR026444">
    <property type="entry name" value="Secre_tail"/>
</dbReference>
<comment type="similarity">
    <text evidence="1">Belongs to the glycosyl hydrolase 27 family.</text>
</comment>
<dbReference type="Proteomes" id="UP000198748">
    <property type="component" value="Unassembled WGS sequence"/>
</dbReference>
<dbReference type="SUPFAM" id="SSF49785">
    <property type="entry name" value="Galactose-binding domain-like"/>
    <property type="match status" value="1"/>
</dbReference>
<dbReference type="GO" id="GO:0005975">
    <property type="term" value="P:carbohydrate metabolic process"/>
    <property type="evidence" value="ECO:0007669"/>
    <property type="project" value="InterPro"/>
</dbReference>